<accession>A0A0F8IF85</accession>
<dbReference type="PATRIC" id="fig|2209.72.peg.179"/>
<dbReference type="EMBL" id="JJPP01000146">
    <property type="protein sequence ID" value="KKG76732.1"/>
    <property type="molecule type" value="Genomic_DNA"/>
</dbReference>
<gene>
    <name evidence="1" type="ORF">DU55_00800</name>
    <name evidence="2" type="ORF">DU69_17155</name>
</gene>
<name>A0A0F8IF85_METMZ</name>
<evidence type="ECO:0000313" key="1">
    <source>
        <dbReference type="EMBL" id="KKG76732.1"/>
    </source>
</evidence>
<proteinExistence type="predicted"/>
<organism evidence="2 3">
    <name type="scientific">Methanosarcina mazei</name>
    <name type="common">Methanosarcina frisia</name>
    <dbReference type="NCBI Taxonomy" id="2209"/>
    <lineage>
        <taxon>Archaea</taxon>
        <taxon>Methanobacteriati</taxon>
        <taxon>Methanobacteriota</taxon>
        <taxon>Stenosarchaea group</taxon>
        <taxon>Methanomicrobia</taxon>
        <taxon>Methanosarcinales</taxon>
        <taxon>Methanosarcinaceae</taxon>
        <taxon>Methanosarcina</taxon>
    </lineage>
</organism>
<dbReference type="AlphaFoldDB" id="A0A0F8IF85"/>
<sequence length="233" mass="27009">MTEEDSEEYGDIYSLTAIKSDSRLLLFHHEGKYSTEDAIELFNGVEKMRNASSPIPVFTSDDWDAFEEGLINVSGKIELPQYRGIGRRPLSRLVPLDDLKYVKVLKKKVKNYVVETIQRIIFGDPTEIFKILGANSDSYIGTSYAERINLTIMTSLARFIRKGMNFSKTMKMHQKAFDLFQAWYNFIKPHKSLRLEINSGNRKWFKRTPAMVEGITDHIWSLKELLTFRVPVQ</sequence>
<evidence type="ECO:0000313" key="2">
    <source>
        <dbReference type="EMBL" id="KKG88392.1"/>
    </source>
</evidence>
<dbReference type="EMBL" id="JJPT01000144">
    <property type="protein sequence ID" value="KKG88392.1"/>
    <property type="molecule type" value="Genomic_DNA"/>
</dbReference>
<evidence type="ECO:0000313" key="3">
    <source>
        <dbReference type="Proteomes" id="UP000034657"/>
    </source>
</evidence>
<reference evidence="3 4" key="1">
    <citation type="journal article" date="2015" name="ISME J.">
        <title>Genomic and phenotypic differentiation among Methanosarcina mazei populations from Columbia River sediment.</title>
        <authorList>
            <person name="Youngblut N.D."/>
            <person name="Wirth J.S."/>
            <person name="Henriksen J.R."/>
            <person name="Smith M."/>
            <person name="Simon H."/>
            <person name="Metcalf W.W."/>
            <person name="Whitaker R.J."/>
        </authorList>
    </citation>
    <scope>NUCLEOTIDE SEQUENCE [LARGE SCALE GENOMIC DNA]</scope>
    <source>
        <strain evidence="1 4">3.H.A.2.4</strain>
        <strain evidence="2 3">3.H.M.1A.1</strain>
    </source>
</reference>
<evidence type="ECO:0008006" key="5">
    <source>
        <dbReference type="Google" id="ProtNLM"/>
    </source>
</evidence>
<dbReference type="RefSeq" id="WP_155402056.1">
    <property type="nucleotide sequence ID" value="NZ_JJPP01000146.1"/>
</dbReference>
<dbReference type="Proteomes" id="UP000034817">
    <property type="component" value="Unassembled WGS sequence"/>
</dbReference>
<dbReference type="Proteomes" id="UP000034657">
    <property type="component" value="Unassembled WGS sequence"/>
</dbReference>
<evidence type="ECO:0000313" key="4">
    <source>
        <dbReference type="Proteomes" id="UP000034817"/>
    </source>
</evidence>
<protein>
    <recommendedName>
        <fullName evidence="5">Transposase</fullName>
    </recommendedName>
</protein>
<comment type="caution">
    <text evidence="2">The sequence shown here is derived from an EMBL/GenBank/DDBJ whole genome shotgun (WGS) entry which is preliminary data.</text>
</comment>